<dbReference type="Pfam" id="PF03009">
    <property type="entry name" value="GDPD"/>
    <property type="match status" value="1"/>
</dbReference>
<dbReference type="AlphaFoldDB" id="A0A177KZ34"/>
<dbReference type="Gene3D" id="3.20.20.190">
    <property type="entry name" value="Phosphatidylinositol (PI) phosphodiesterase"/>
    <property type="match status" value="1"/>
</dbReference>
<evidence type="ECO:0000313" key="3">
    <source>
        <dbReference type="Proteomes" id="UP000077271"/>
    </source>
</evidence>
<dbReference type="PANTHER" id="PTHR46211">
    <property type="entry name" value="GLYCEROPHOSPHORYL DIESTER PHOSPHODIESTERASE"/>
    <property type="match status" value="1"/>
</dbReference>
<accession>A0A177KZ34</accession>
<dbReference type="PROSITE" id="PS51704">
    <property type="entry name" value="GP_PDE"/>
    <property type="match status" value="1"/>
</dbReference>
<dbReference type="GO" id="GO:0006629">
    <property type="term" value="P:lipid metabolic process"/>
    <property type="evidence" value="ECO:0007669"/>
    <property type="project" value="InterPro"/>
</dbReference>
<protein>
    <recommendedName>
        <fullName evidence="1">GP-PDE domain-containing protein</fullName>
    </recommendedName>
</protein>
<dbReference type="Proteomes" id="UP000077271">
    <property type="component" value="Unassembled WGS sequence"/>
</dbReference>
<feature type="domain" description="GP-PDE" evidence="1">
    <location>
        <begin position="1"/>
        <end position="237"/>
    </location>
</feature>
<proteinExistence type="predicted"/>
<dbReference type="RefSeq" id="WP_018392907.1">
    <property type="nucleotide sequence ID" value="NZ_LQWZ01000012.1"/>
</dbReference>
<name>A0A177KZ34_9BACI</name>
<dbReference type="PANTHER" id="PTHR46211:SF1">
    <property type="entry name" value="GLYCEROPHOSPHODIESTER PHOSPHODIESTERASE, CYTOPLASMIC"/>
    <property type="match status" value="1"/>
</dbReference>
<reference evidence="2 3" key="1">
    <citation type="submission" date="2016-01" db="EMBL/GenBank/DDBJ databases">
        <title>Investigation of taxonomic status of Bacillus aminovorans.</title>
        <authorList>
            <person name="Verma A."/>
            <person name="Pal Y."/>
            <person name="Krishnamurthi S."/>
        </authorList>
    </citation>
    <scope>NUCLEOTIDE SEQUENCE [LARGE SCALE GENOMIC DNA]</scope>
    <source>
        <strain evidence="2 3">DSM 4337</strain>
    </source>
</reference>
<gene>
    <name evidence="2" type="ORF">AWH48_01940</name>
</gene>
<dbReference type="InterPro" id="IPR030395">
    <property type="entry name" value="GP_PDE_dom"/>
</dbReference>
<dbReference type="SUPFAM" id="SSF51695">
    <property type="entry name" value="PLC-like phosphodiesterases"/>
    <property type="match status" value="1"/>
</dbReference>
<dbReference type="InterPro" id="IPR017946">
    <property type="entry name" value="PLC-like_Pdiesterase_TIM-brl"/>
</dbReference>
<sequence>MKIMARRGVSSLYPENTMASFQAAADCGAGGIHFDVHMTKDGQLVVIQDEHVNRTTDGTGLVANYTAAGIRQLHAGKSINSTFSGEKIPFLEEVLEWAEEEKMSLSIELKNNVIGYTMMENTLLQALYRFGLEDRVILSSLNLKSMLKIRRLDPFIGTALLCTGIPSNAVQMMNKIKAHAIHCETPFLFSSGSRQAADQHIPLAVTISNDTGNRAILRNLGVDTIMTDCPHKWLALTF</sequence>
<evidence type="ECO:0000313" key="2">
    <source>
        <dbReference type="EMBL" id="OAH57801.1"/>
    </source>
</evidence>
<dbReference type="GO" id="GO:0008081">
    <property type="term" value="F:phosphoric diester hydrolase activity"/>
    <property type="evidence" value="ECO:0007669"/>
    <property type="project" value="InterPro"/>
</dbReference>
<evidence type="ECO:0000259" key="1">
    <source>
        <dbReference type="PROSITE" id="PS51704"/>
    </source>
</evidence>
<dbReference type="EMBL" id="LQWZ01000012">
    <property type="protein sequence ID" value="OAH57801.1"/>
    <property type="molecule type" value="Genomic_DNA"/>
</dbReference>
<dbReference type="OrthoDB" id="384721at2"/>
<comment type="caution">
    <text evidence="2">The sequence shown here is derived from an EMBL/GenBank/DDBJ whole genome shotgun (WGS) entry which is preliminary data.</text>
</comment>
<organism evidence="2 3">
    <name type="scientific">Domibacillus aminovorans</name>
    <dbReference type="NCBI Taxonomy" id="29332"/>
    <lineage>
        <taxon>Bacteria</taxon>
        <taxon>Bacillati</taxon>
        <taxon>Bacillota</taxon>
        <taxon>Bacilli</taxon>
        <taxon>Bacillales</taxon>
        <taxon>Bacillaceae</taxon>
        <taxon>Domibacillus</taxon>
    </lineage>
</organism>